<dbReference type="EMBL" id="CABPRJ010001459">
    <property type="protein sequence ID" value="VVC37914.1"/>
    <property type="molecule type" value="Genomic_DNA"/>
</dbReference>
<keyword evidence="3" id="KW-1185">Reference proteome</keyword>
<keyword evidence="1" id="KW-0812">Transmembrane</keyword>
<dbReference type="PANTHER" id="PTHR21879:SF15">
    <property type="entry name" value="OSIRIS 21"/>
    <property type="match status" value="1"/>
</dbReference>
<evidence type="ECO:0000313" key="2">
    <source>
        <dbReference type="EMBL" id="VVC37914.1"/>
    </source>
</evidence>
<dbReference type="Proteomes" id="UP000325440">
    <property type="component" value="Unassembled WGS sequence"/>
</dbReference>
<dbReference type="GO" id="GO:0016020">
    <property type="term" value="C:membrane"/>
    <property type="evidence" value="ECO:0007669"/>
    <property type="project" value="TreeGrafter"/>
</dbReference>
<reference evidence="2 3" key="1">
    <citation type="submission" date="2019-08" db="EMBL/GenBank/DDBJ databases">
        <authorList>
            <person name="Alioto T."/>
            <person name="Alioto T."/>
            <person name="Gomez Garrido J."/>
        </authorList>
    </citation>
    <scope>NUCLEOTIDE SEQUENCE [LARGE SCALE GENOMIC DNA]</scope>
</reference>
<evidence type="ECO:0000256" key="1">
    <source>
        <dbReference type="SAM" id="Phobius"/>
    </source>
</evidence>
<keyword evidence="1" id="KW-0472">Membrane</keyword>
<proteinExistence type="predicted"/>
<organism evidence="2 3">
    <name type="scientific">Cinara cedri</name>
    <dbReference type="NCBI Taxonomy" id="506608"/>
    <lineage>
        <taxon>Eukaryota</taxon>
        <taxon>Metazoa</taxon>
        <taxon>Ecdysozoa</taxon>
        <taxon>Arthropoda</taxon>
        <taxon>Hexapoda</taxon>
        <taxon>Insecta</taxon>
        <taxon>Pterygota</taxon>
        <taxon>Neoptera</taxon>
        <taxon>Paraneoptera</taxon>
        <taxon>Hemiptera</taxon>
        <taxon>Sternorrhyncha</taxon>
        <taxon>Aphidomorpha</taxon>
        <taxon>Aphidoidea</taxon>
        <taxon>Aphididae</taxon>
        <taxon>Lachninae</taxon>
        <taxon>Cinara</taxon>
    </lineage>
</organism>
<keyword evidence="1" id="KW-1133">Transmembrane helix</keyword>
<dbReference type="AlphaFoldDB" id="A0A5E4MZV1"/>
<dbReference type="InterPro" id="IPR012464">
    <property type="entry name" value="DUF1676"/>
</dbReference>
<feature type="transmembrane region" description="Helical" evidence="1">
    <location>
        <begin position="171"/>
        <end position="194"/>
    </location>
</feature>
<feature type="transmembrane region" description="Helical" evidence="1">
    <location>
        <begin position="6"/>
        <end position="27"/>
    </location>
</feature>
<dbReference type="Pfam" id="PF07898">
    <property type="entry name" value="DUF1676"/>
    <property type="match status" value="1"/>
</dbReference>
<dbReference type="PANTHER" id="PTHR21879">
    <property type="entry name" value="FI03362P-RELATED-RELATED"/>
    <property type="match status" value="1"/>
</dbReference>
<name>A0A5E4MZV1_9HEMI</name>
<evidence type="ECO:0000313" key="3">
    <source>
        <dbReference type="Proteomes" id="UP000325440"/>
    </source>
</evidence>
<sequence length="257" mass="26937">MSPSIAVRRVSCVCAAVAIMTGAVSSLPATQLQRPQRENGPTAAGGGSGVVAWSALAGCFDPHSTEPATVCLKSKALTALTRTLRKSTVDIANGVSLAARADAPLADPPTEEADRAALDAAEGPEQKNALLDRMIGDRLDALVSTKAIVLDGPTGQEGRGRRKQQKTMRQAVMMASVMMMAVLGPMAFSVIALLAGKALLVSKIALVLSGLIALKKLFQTEQGSGHSVETIPHYYDRNLDVDAHAMAYLGQQQLYNS</sequence>
<accession>A0A5E4MZV1</accession>
<gene>
    <name evidence="2" type="ORF">CINCED_3A009921</name>
</gene>
<protein>
    <submittedName>
        <fullName evidence="2">Uncharacterized protein</fullName>
    </submittedName>
</protein>
<dbReference type="OrthoDB" id="7303967at2759"/>